<reference evidence="3 4" key="1">
    <citation type="submission" date="2018-04" db="EMBL/GenBank/DDBJ databases">
        <title>The genome of golden apple snail Pomacea canaliculata provides insight into stress tolerance and invasive adaptation.</title>
        <authorList>
            <person name="Liu C."/>
            <person name="Liu B."/>
            <person name="Ren Y."/>
            <person name="Zhang Y."/>
            <person name="Wang H."/>
            <person name="Li S."/>
            <person name="Jiang F."/>
            <person name="Yin L."/>
            <person name="Zhang G."/>
            <person name="Qian W."/>
            <person name="Fan W."/>
        </authorList>
    </citation>
    <scope>NUCLEOTIDE SEQUENCE [LARGE SCALE GENOMIC DNA]</scope>
    <source>
        <strain evidence="3">SZHN2017</strain>
        <tissue evidence="3">Muscle</tissue>
    </source>
</reference>
<name>A0A2T7PXQ1_POMCA</name>
<proteinExistence type="predicted"/>
<feature type="region of interest" description="Disordered" evidence="1">
    <location>
        <begin position="142"/>
        <end position="166"/>
    </location>
</feature>
<feature type="signal peptide" evidence="2">
    <location>
        <begin position="1"/>
        <end position="20"/>
    </location>
</feature>
<gene>
    <name evidence="3" type="ORF">C0Q70_00816</name>
</gene>
<evidence type="ECO:0000313" key="3">
    <source>
        <dbReference type="EMBL" id="PVD38205.1"/>
    </source>
</evidence>
<keyword evidence="2" id="KW-0732">Signal</keyword>
<evidence type="ECO:0000256" key="1">
    <source>
        <dbReference type="SAM" id="MobiDB-lite"/>
    </source>
</evidence>
<dbReference type="Proteomes" id="UP000245119">
    <property type="component" value="Linkage Group LG1"/>
</dbReference>
<accession>A0A2T7PXQ1</accession>
<organism evidence="3 4">
    <name type="scientific">Pomacea canaliculata</name>
    <name type="common">Golden apple snail</name>
    <dbReference type="NCBI Taxonomy" id="400727"/>
    <lineage>
        <taxon>Eukaryota</taxon>
        <taxon>Metazoa</taxon>
        <taxon>Spiralia</taxon>
        <taxon>Lophotrochozoa</taxon>
        <taxon>Mollusca</taxon>
        <taxon>Gastropoda</taxon>
        <taxon>Caenogastropoda</taxon>
        <taxon>Architaenioglossa</taxon>
        <taxon>Ampullarioidea</taxon>
        <taxon>Ampullariidae</taxon>
        <taxon>Pomacea</taxon>
    </lineage>
</organism>
<feature type="compositionally biased region" description="Acidic residues" evidence="1">
    <location>
        <begin position="153"/>
        <end position="165"/>
    </location>
</feature>
<evidence type="ECO:0000256" key="2">
    <source>
        <dbReference type="SAM" id="SignalP"/>
    </source>
</evidence>
<feature type="chain" id="PRO_5015717377" evidence="2">
    <location>
        <begin position="21"/>
        <end position="265"/>
    </location>
</feature>
<keyword evidence="4" id="KW-1185">Reference proteome</keyword>
<protein>
    <submittedName>
        <fullName evidence="3">Uncharacterized protein</fullName>
    </submittedName>
</protein>
<sequence length="265" mass="29856">MPKNSLFATLICFLLSPCCGATLLVNRPDAGWKRDPSRLDRMPLNFGKRDSNLANSEATSAFGSKRLAKLNRMPLSFGKKSALFPNLNDNLASRETEDFQQATSWAKRSPLLAGEDLFPTVGKRWARLDRMPLTFGKRLPWAASSGVSRPSSEEEQEVDGTEDTLDETKSVLDRLPAFDEKPREDFDLWPGTCCQDQVDKRRAALLDRMPLSFGKRTWELAIDDDDDLTLTRRGVLNRMPLSFGKRAPQNFAIYKDTGKNFETTS</sequence>
<evidence type="ECO:0000313" key="4">
    <source>
        <dbReference type="Proteomes" id="UP000245119"/>
    </source>
</evidence>
<dbReference type="OrthoDB" id="6099481at2759"/>
<dbReference type="AlphaFoldDB" id="A0A2T7PXQ1"/>
<dbReference type="EMBL" id="PZQS01000001">
    <property type="protein sequence ID" value="PVD38205.1"/>
    <property type="molecule type" value="Genomic_DNA"/>
</dbReference>
<comment type="caution">
    <text evidence="3">The sequence shown here is derived from an EMBL/GenBank/DDBJ whole genome shotgun (WGS) entry which is preliminary data.</text>
</comment>